<feature type="domain" description="Aminotransferase class I/classII large" evidence="7">
    <location>
        <begin position="35"/>
        <end position="350"/>
    </location>
</feature>
<comment type="cofactor">
    <cofactor evidence="1 6">
        <name>pyridoxal 5'-phosphate</name>
        <dbReference type="ChEBI" id="CHEBI:597326"/>
    </cofactor>
</comment>
<protein>
    <recommendedName>
        <fullName evidence="6">Aromatic amino acid aminotransferase</fullName>
        <shortName evidence="6">ArAT</shortName>
        <ecNumber evidence="6">2.6.1.57</ecNumber>
    </recommendedName>
</protein>
<evidence type="ECO:0000256" key="3">
    <source>
        <dbReference type="ARBA" id="ARBA00022576"/>
    </source>
</evidence>
<comment type="function">
    <text evidence="6">Aminotransferase that catalyzes the conversion of aromatic amino acids and 2-oxoglutarate into corresponding aromatic oxo acids and L-glutamate.</text>
</comment>
<dbReference type="InterPro" id="IPR015422">
    <property type="entry name" value="PyrdxlP-dep_Trfase_small"/>
</dbReference>
<evidence type="ECO:0000256" key="5">
    <source>
        <dbReference type="ARBA" id="ARBA00022898"/>
    </source>
</evidence>
<evidence type="ECO:0000256" key="6">
    <source>
        <dbReference type="HAMAP-Rule" id="MF_01513"/>
    </source>
</evidence>
<reference evidence="8 9" key="1">
    <citation type="journal article" date="2019" name="Int. J. Syst. Evol. Microbiol.">
        <title>The Global Catalogue of Microorganisms (GCM) 10K type strain sequencing project: providing services to taxonomists for standard genome sequencing and annotation.</title>
        <authorList>
            <consortium name="The Broad Institute Genomics Platform"/>
            <consortium name="The Broad Institute Genome Sequencing Center for Infectious Disease"/>
            <person name="Wu L."/>
            <person name="Ma J."/>
        </authorList>
    </citation>
    <scope>NUCLEOTIDE SEQUENCE [LARGE SCALE GENOMIC DNA]</scope>
    <source>
        <strain evidence="8 9">JCM 15592</strain>
    </source>
</reference>
<dbReference type="InterPro" id="IPR024892">
    <property type="entry name" value="ArAT"/>
</dbReference>
<dbReference type="Proteomes" id="UP001499938">
    <property type="component" value="Unassembled WGS sequence"/>
</dbReference>
<keyword evidence="4 6" id="KW-0808">Transferase</keyword>
<comment type="similarity">
    <text evidence="6">Belongs to the class-II pyridoxal-phosphate-dependent aminotransferase family.</text>
</comment>
<sequence>MGHDLPQPRAVLGGLPAYKPGKPPTPVAGLTAYKISSNENPYAPLPSVLDAVRCAAERMNRYPDMGNTALREALSTYLGVPAEWIACGTGSVAVLGQIVDAMCDAGDEVIYAWRSFEAYPIVVALAGAFSVQVPLTKEHRHDLPAMAAAVTDSTKVILVCTPNNPTGTIVTDTELRTFLGRVPPHVLVVIDEAYLEFGTDPAAPDALALLHEHPNVVVLRTFSKAYGLAGLRVGYAVAHPEIAEALRMTATPFGVNLLAQEAAVASLAARDELEVRVKDLVAERDRVEAGLAEQGWVLPPSQANFVWFPLGEDTPAFAAACEEQALTVRPYAVDGVRATIGEPEASDRLLDIAAAWRAARH</sequence>
<proteinExistence type="inferred from homology"/>
<dbReference type="PROSITE" id="PS00599">
    <property type="entry name" value="AA_TRANSFER_CLASS_2"/>
    <property type="match status" value="1"/>
</dbReference>
<dbReference type="NCBIfam" id="NF002878">
    <property type="entry name" value="PRK03321.1"/>
    <property type="match status" value="1"/>
</dbReference>
<dbReference type="InterPro" id="IPR015421">
    <property type="entry name" value="PyrdxlP-dep_Trfase_major"/>
</dbReference>
<dbReference type="EMBL" id="BAAAPO010000046">
    <property type="protein sequence ID" value="GAA1804420.1"/>
    <property type="molecule type" value="Genomic_DNA"/>
</dbReference>
<dbReference type="Gene3D" id="3.40.640.10">
    <property type="entry name" value="Type I PLP-dependent aspartate aminotransferase-like (Major domain)"/>
    <property type="match status" value="1"/>
</dbReference>
<dbReference type="RefSeq" id="WP_425564461.1">
    <property type="nucleotide sequence ID" value="NZ_BAAAPO010000046.1"/>
</dbReference>
<keyword evidence="9" id="KW-1185">Reference proteome</keyword>
<dbReference type="HAMAP" id="MF_01513">
    <property type="entry name" value="Phe_aminotrans_2"/>
    <property type="match status" value="1"/>
</dbReference>
<dbReference type="InterPro" id="IPR050106">
    <property type="entry name" value="HistidinolP_aminotransfase"/>
</dbReference>
<comment type="catalytic activity">
    <reaction evidence="6">
        <text>an aromatic L-alpha-amino acid + 2-oxoglutarate = an aromatic oxo-acid + L-glutamate</text>
        <dbReference type="Rhea" id="RHEA:17533"/>
        <dbReference type="ChEBI" id="CHEBI:16810"/>
        <dbReference type="ChEBI" id="CHEBI:29985"/>
        <dbReference type="ChEBI" id="CHEBI:73309"/>
        <dbReference type="ChEBI" id="CHEBI:84824"/>
        <dbReference type="EC" id="2.6.1.57"/>
    </reaction>
</comment>
<accession>A0ABN2LZN9</accession>
<dbReference type="NCBIfam" id="TIGR01141">
    <property type="entry name" value="hisC"/>
    <property type="match status" value="1"/>
</dbReference>
<evidence type="ECO:0000256" key="2">
    <source>
        <dbReference type="ARBA" id="ARBA00011738"/>
    </source>
</evidence>
<dbReference type="HAMAP" id="MF_01023">
    <property type="entry name" value="HisC_aminotrans_2"/>
    <property type="match status" value="1"/>
</dbReference>
<name>A0ABN2LZN9_9MICO</name>
<evidence type="ECO:0000256" key="1">
    <source>
        <dbReference type="ARBA" id="ARBA00001933"/>
    </source>
</evidence>
<evidence type="ECO:0000313" key="8">
    <source>
        <dbReference type="EMBL" id="GAA1804420.1"/>
    </source>
</evidence>
<dbReference type="InterPro" id="IPR001917">
    <property type="entry name" value="Aminotrans_II_pyridoxalP_BS"/>
</dbReference>
<evidence type="ECO:0000313" key="9">
    <source>
        <dbReference type="Proteomes" id="UP001499938"/>
    </source>
</evidence>
<dbReference type="PANTHER" id="PTHR43643:SF3">
    <property type="entry name" value="HISTIDINOL-PHOSPHATE AMINOTRANSFERASE"/>
    <property type="match status" value="1"/>
</dbReference>
<keyword evidence="3 6" id="KW-0032">Aminotransferase</keyword>
<dbReference type="InterPro" id="IPR004839">
    <property type="entry name" value="Aminotransferase_I/II_large"/>
</dbReference>
<gene>
    <name evidence="8" type="primary">hisC</name>
    <name evidence="6" type="synonym">pat</name>
    <name evidence="8" type="ORF">GCM10009811_30010</name>
</gene>
<dbReference type="Pfam" id="PF00155">
    <property type="entry name" value="Aminotran_1_2"/>
    <property type="match status" value="1"/>
</dbReference>
<dbReference type="SUPFAM" id="SSF53383">
    <property type="entry name" value="PLP-dependent transferases"/>
    <property type="match status" value="1"/>
</dbReference>
<organism evidence="8 9">
    <name type="scientific">Nostocoides veronense</name>
    <dbReference type="NCBI Taxonomy" id="330836"/>
    <lineage>
        <taxon>Bacteria</taxon>
        <taxon>Bacillati</taxon>
        <taxon>Actinomycetota</taxon>
        <taxon>Actinomycetes</taxon>
        <taxon>Micrococcales</taxon>
        <taxon>Intrasporangiaceae</taxon>
        <taxon>Nostocoides</taxon>
    </lineage>
</organism>
<dbReference type="InterPro" id="IPR005861">
    <property type="entry name" value="HisP_aminotrans"/>
</dbReference>
<dbReference type="Gene3D" id="3.90.1150.10">
    <property type="entry name" value="Aspartate Aminotransferase, domain 1"/>
    <property type="match status" value="1"/>
</dbReference>
<evidence type="ECO:0000259" key="7">
    <source>
        <dbReference type="Pfam" id="PF00155"/>
    </source>
</evidence>
<dbReference type="EC" id="2.6.1.57" evidence="6"/>
<comment type="subunit">
    <text evidence="2 6">Homodimer.</text>
</comment>
<dbReference type="PANTHER" id="PTHR43643">
    <property type="entry name" value="HISTIDINOL-PHOSPHATE AMINOTRANSFERASE 2"/>
    <property type="match status" value="1"/>
</dbReference>
<keyword evidence="5 6" id="KW-0663">Pyridoxal phosphate</keyword>
<dbReference type="CDD" id="cd00609">
    <property type="entry name" value="AAT_like"/>
    <property type="match status" value="1"/>
</dbReference>
<comment type="caution">
    <text evidence="8">The sequence shown here is derived from an EMBL/GenBank/DDBJ whole genome shotgun (WGS) entry which is preliminary data.</text>
</comment>
<feature type="modified residue" description="N6-(pyridoxal phosphate)lysine" evidence="6">
    <location>
        <position position="224"/>
    </location>
</feature>
<dbReference type="InterPro" id="IPR015424">
    <property type="entry name" value="PyrdxlP-dep_Trfase"/>
</dbReference>
<evidence type="ECO:0000256" key="4">
    <source>
        <dbReference type="ARBA" id="ARBA00022679"/>
    </source>
</evidence>